<dbReference type="Pfam" id="PF18893">
    <property type="entry name" value="DUF5652"/>
    <property type="match status" value="1"/>
</dbReference>
<comment type="caution">
    <text evidence="3">The sequence shown here is derived from an EMBL/GenBank/DDBJ whole genome shotgun (WGS) entry which is preliminary data.</text>
</comment>
<feature type="domain" description="DUF5652" evidence="2">
    <location>
        <begin position="7"/>
        <end position="59"/>
    </location>
</feature>
<gene>
    <name evidence="3" type="ORF">A2733_02555</name>
</gene>
<feature type="transmembrane region" description="Helical" evidence="1">
    <location>
        <begin position="39"/>
        <end position="60"/>
    </location>
</feature>
<evidence type="ECO:0000256" key="1">
    <source>
        <dbReference type="SAM" id="Phobius"/>
    </source>
</evidence>
<protein>
    <recommendedName>
        <fullName evidence="2">DUF5652 domain-containing protein</fullName>
    </recommendedName>
</protein>
<dbReference type="EMBL" id="MFTO01000008">
    <property type="protein sequence ID" value="OGI64056.1"/>
    <property type="molecule type" value="Genomic_DNA"/>
</dbReference>
<proteinExistence type="predicted"/>
<dbReference type="Proteomes" id="UP000178985">
    <property type="component" value="Unassembled WGS sequence"/>
</dbReference>
<organism evidence="3 4">
    <name type="scientific">Candidatus Nomurabacteria bacterium RIFCSPHIGHO2_01_FULL_40_20</name>
    <dbReference type="NCBI Taxonomy" id="1801738"/>
    <lineage>
        <taxon>Bacteria</taxon>
        <taxon>Candidatus Nomuraibacteriota</taxon>
    </lineage>
</organism>
<keyword evidence="1" id="KW-0472">Membrane</keyword>
<accession>A0A1F6V3L9</accession>
<dbReference type="InterPro" id="IPR043712">
    <property type="entry name" value="DUF5652"/>
</dbReference>
<name>A0A1F6V3L9_9BACT</name>
<feature type="transmembrane region" description="Helical" evidence="1">
    <location>
        <begin position="12"/>
        <end position="33"/>
    </location>
</feature>
<evidence type="ECO:0000313" key="4">
    <source>
        <dbReference type="Proteomes" id="UP000178985"/>
    </source>
</evidence>
<dbReference type="AlphaFoldDB" id="A0A1F6V3L9"/>
<evidence type="ECO:0000313" key="3">
    <source>
        <dbReference type="EMBL" id="OGI64056.1"/>
    </source>
</evidence>
<reference evidence="3 4" key="1">
    <citation type="journal article" date="2016" name="Nat. Commun.">
        <title>Thousands of microbial genomes shed light on interconnected biogeochemical processes in an aquifer system.</title>
        <authorList>
            <person name="Anantharaman K."/>
            <person name="Brown C.T."/>
            <person name="Hug L.A."/>
            <person name="Sharon I."/>
            <person name="Castelle C.J."/>
            <person name="Probst A.J."/>
            <person name="Thomas B.C."/>
            <person name="Singh A."/>
            <person name="Wilkins M.J."/>
            <person name="Karaoz U."/>
            <person name="Brodie E.L."/>
            <person name="Williams K.H."/>
            <person name="Hubbard S.S."/>
            <person name="Banfield J.F."/>
        </authorList>
    </citation>
    <scope>NUCLEOTIDE SEQUENCE [LARGE SCALE GENOMIC DNA]</scope>
</reference>
<keyword evidence="1" id="KW-0812">Transmembrane</keyword>
<evidence type="ECO:0000259" key="2">
    <source>
        <dbReference type="Pfam" id="PF18893"/>
    </source>
</evidence>
<sequence length="88" mass="10257">MNLFQIFEDKPGLFIILMAWSLVWKGIALWKSAKGSEKGWFIAILVINTFGLLEIFYLYALPHLMPHFQNLKNKLKKKEGENSNTEDK</sequence>
<keyword evidence="1" id="KW-1133">Transmembrane helix</keyword>